<reference evidence="8 9" key="1">
    <citation type="submission" date="2018-08" db="EMBL/GenBank/DDBJ databases">
        <title>A genome reference for cultivated species of the human gut microbiota.</title>
        <authorList>
            <person name="Zou Y."/>
            <person name="Xue W."/>
            <person name="Luo G."/>
        </authorList>
    </citation>
    <scope>NUCLEOTIDE SEQUENCE [LARGE SCALE GENOMIC DNA]</scope>
    <source>
        <strain evidence="8 9">AF15-20</strain>
    </source>
</reference>
<evidence type="ECO:0000313" key="8">
    <source>
        <dbReference type="EMBL" id="RGU91004.1"/>
    </source>
</evidence>
<dbReference type="RefSeq" id="WP_118325301.1">
    <property type="nucleotide sequence ID" value="NZ_DAWEIE010000022.1"/>
</dbReference>
<protein>
    <submittedName>
        <fullName evidence="8">RDD family protein</fullName>
    </submittedName>
</protein>
<dbReference type="EMBL" id="QRYQ01000013">
    <property type="protein sequence ID" value="RGU91004.1"/>
    <property type="molecule type" value="Genomic_DNA"/>
</dbReference>
<evidence type="ECO:0000256" key="2">
    <source>
        <dbReference type="ARBA" id="ARBA00022475"/>
    </source>
</evidence>
<feature type="transmembrane region" description="Helical" evidence="6">
    <location>
        <begin position="161"/>
        <end position="180"/>
    </location>
</feature>
<keyword evidence="4 6" id="KW-1133">Transmembrane helix</keyword>
<organism evidence="8 9">
    <name type="scientific">Holdemanella biformis</name>
    <dbReference type="NCBI Taxonomy" id="1735"/>
    <lineage>
        <taxon>Bacteria</taxon>
        <taxon>Bacillati</taxon>
        <taxon>Bacillota</taxon>
        <taxon>Erysipelotrichia</taxon>
        <taxon>Erysipelotrichales</taxon>
        <taxon>Erysipelotrichaceae</taxon>
        <taxon>Holdemanella</taxon>
    </lineage>
</organism>
<feature type="transmembrane region" description="Helical" evidence="6">
    <location>
        <begin position="28"/>
        <end position="53"/>
    </location>
</feature>
<evidence type="ECO:0000259" key="7">
    <source>
        <dbReference type="Pfam" id="PF06271"/>
    </source>
</evidence>
<dbReference type="Pfam" id="PF06271">
    <property type="entry name" value="RDD"/>
    <property type="match status" value="1"/>
</dbReference>
<name>A0A395W8B2_9FIRM</name>
<evidence type="ECO:0000256" key="6">
    <source>
        <dbReference type="SAM" id="Phobius"/>
    </source>
</evidence>
<dbReference type="InterPro" id="IPR051791">
    <property type="entry name" value="Pra-immunoreactive"/>
</dbReference>
<feature type="domain" description="RDD" evidence="7">
    <location>
        <begin position="22"/>
        <end position="193"/>
    </location>
</feature>
<evidence type="ECO:0000256" key="5">
    <source>
        <dbReference type="ARBA" id="ARBA00023136"/>
    </source>
</evidence>
<evidence type="ECO:0000256" key="3">
    <source>
        <dbReference type="ARBA" id="ARBA00022692"/>
    </source>
</evidence>
<feature type="transmembrane region" description="Helical" evidence="6">
    <location>
        <begin position="73"/>
        <end position="96"/>
    </location>
</feature>
<comment type="subcellular location">
    <subcellularLocation>
        <location evidence="1">Cell membrane</location>
        <topology evidence="1">Multi-pass membrane protein</topology>
    </subcellularLocation>
</comment>
<feature type="transmembrane region" description="Helical" evidence="6">
    <location>
        <begin position="130"/>
        <end position="149"/>
    </location>
</feature>
<evidence type="ECO:0000256" key="1">
    <source>
        <dbReference type="ARBA" id="ARBA00004651"/>
    </source>
</evidence>
<dbReference type="GeneID" id="66579703"/>
<dbReference type="AlphaFoldDB" id="A0A395W8B2"/>
<accession>A0A395W8B2</accession>
<evidence type="ECO:0000256" key="4">
    <source>
        <dbReference type="ARBA" id="ARBA00022989"/>
    </source>
</evidence>
<dbReference type="Proteomes" id="UP000265489">
    <property type="component" value="Unassembled WGS sequence"/>
</dbReference>
<keyword evidence="3 6" id="KW-0812">Transmembrane</keyword>
<dbReference type="InterPro" id="IPR010432">
    <property type="entry name" value="RDD"/>
</dbReference>
<dbReference type="GO" id="GO:0005886">
    <property type="term" value="C:plasma membrane"/>
    <property type="evidence" value="ECO:0007669"/>
    <property type="project" value="UniProtKB-SubCell"/>
</dbReference>
<keyword evidence="2" id="KW-1003">Cell membrane</keyword>
<evidence type="ECO:0000313" key="9">
    <source>
        <dbReference type="Proteomes" id="UP000265489"/>
    </source>
</evidence>
<sequence length="206" mass="23038">MAKIGKKTKNNKALNEYGISTASNSKRLLAYALDWAIGGIVTGLPAVFMYSIVTSRSDMFSNLYVFEALGYDKTYGIIAGFLCLMTAILYFIVIPLKKYPGQTLGKKIAKIKILTWSDENVSIKTLAVRYAITFIFESPLFIISTYIMQTLTLITRFYVESVWTFVGIACTLISAAMVIYTKKHCAIHDYVAKTKVVEVRADETTN</sequence>
<gene>
    <name evidence="8" type="ORF">DWW32_07405</name>
</gene>
<proteinExistence type="predicted"/>
<keyword evidence="5 6" id="KW-0472">Membrane</keyword>
<dbReference type="PANTHER" id="PTHR36115">
    <property type="entry name" value="PROLINE-RICH ANTIGEN HOMOLOG-RELATED"/>
    <property type="match status" value="1"/>
</dbReference>
<comment type="caution">
    <text evidence="8">The sequence shown here is derived from an EMBL/GenBank/DDBJ whole genome shotgun (WGS) entry which is preliminary data.</text>
</comment>